<accession>A0A484RTU5</accession>
<reference evidence="8" key="1">
    <citation type="submission" date="2019-03" db="EMBL/GenBank/DDBJ databases">
        <authorList>
            <person name="Danneels B."/>
        </authorList>
    </citation>
    <scope>NUCLEOTIDE SEQUENCE</scope>
</reference>
<dbReference type="InterPro" id="IPR030679">
    <property type="entry name" value="ABC_ATPase_HisP-typ"/>
</dbReference>
<keyword evidence="3" id="KW-1003">Cell membrane</keyword>
<keyword evidence="4" id="KW-0547">Nucleotide-binding</keyword>
<dbReference type="GO" id="GO:0005886">
    <property type="term" value="C:plasma membrane"/>
    <property type="evidence" value="ECO:0007669"/>
    <property type="project" value="UniProtKB-SubCell"/>
</dbReference>
<protein>
    <submittedName>
        <fullName evidence="8">Putative ABC transporter ATP-binding protein</fullName>
    </submittedName>
</protein>
<dbReference type="InterPro" id="IPR003593">
    <property type="entry name" value="AAA+_ATPase"/>
</dbReference>
<comment type="subcellular location">
    <subcellularLocation>
        <location evidence="1">Cell membrane</location>
        <topology evidence="1">Peripheral membrane protein</topology>
    </subcellularLocation>
</comment>
<dbReference type="PIRSF" id="PIRSF039085">
    <property type="entry name" value="ABC_ATPase_HisP"/>
    <property type="match status" value="1"/>
</dbReference>
<evidence type="ECO:0000259" key="7">
    <source>
        <dbReference type="PROSITE" id="PS50893"/>
    </source>
</evidence>
<dbReference type="SMART" id="SM00382">
    <property type="entry name" value="AAA"/>
    <property type="match status" value="1"/>
</dbReference>
<dbReference type="InterPro" id="IPR003439">
    <property type="entry name" value="ABC_transporter-like_ATP-bd"/>
</dbReference>
<dbReference type="EMBL" id="CAADIK010000040">
    <property type="protein sequence ID" value="VFR76431.1"/>
    <property type="molecule type" value="Genomic_DNA"/>
</dbReference>
<gene>
    <name evidence="8" type="ORF">BRI6_0630</name>
    <name evidence="9" type="ORF">BRI9_0686</name>
    <name evidence="10" type="ORF">IVO3_0685</name>
</gene>
<dbReference type="InterPro" id="IPR050086">
    <property type="entry name" value="MetN_ABC_transporter-like"/>
</dbReference>
<evidence type="ECO:0000256" key="5">
    <source>
        <dbReference type="ARBA" id="ARBA00022840"/>
    </source>
</evidence>
<keyword evidence="6" id="KW-0472">Membrane</keyword>
<evidence type="ECO:0000256" key="2">
    <source>
        <dbReference type="ARBA" id="ARBA00022448"/>
    </source>
</evidence>
<proteinExistence type="predicted"/>
<dbReference type="PANTHER" id="PTHR43166">
    <property type="entry name" value="AMINO ACID IMPORT ATP-BINDING PROTEIN"/>
    <property type="match status" value="1"/>
</dbReference>
<dbReference type="InterPro" id="IPR027417">
    <property type="entry name" value="P-loop_NTPase"/>
</dbReference>
<dbReference type="Pfam" id="PF00005">
    <property type="entry name" value="ABC_tran"/>
    <property type="match status" value="1"/>
</dbReference>
<dbReference type="GO" id="GO:0015424">
    <property type="term" value="F:ABC-type amino acid transporter activity"/>
    <property type="evidence" value="ECO:0007669"/>
    <property type="project" value="InterPro"/>
</dbReference>
<evidence type="ECO:0000256" key="3">
    <source>
        <dbReference type="ARBA" id="ARBA00022475"/>
    </source>
</evidence>
<evidence type="ECO:0000313" key="9">
    <source>
        <dbReference type="EMBL" id="VFR76431.1"/>
    </source>
</evidence>
<dbReference type="PANTHER" id="PTHR43166:SF35">
    <property type="entry name" value="L-CYSTINE IMPORT ATP-BINDING PROTEIN TCYN"/>
    <property type="match status" value="1"/>
</dbReference>
<keyword evidence="5 8" id="KW-0067">ATP-binding</keyword>
<dbReference type="CDD" id="cd03262">
    <property type="entry name" value="ABC_HisP_GlnQ"/>
    <property type="match status" value="1"/>
</dbReference>
<evidence type="ECO:0000313" key="10">
    <source>
        <dbReference type="EMBL" id="VFR97478.1"/>
    </source>
</evidence>
<dbReference type="GO" id="GO:0016887">
    <property type="term" value="F:ATP hydrolysis activity"/>
    <property type="evidence" value="ECO:0007669"/>
    <property type="project" value="InterPro"/>
</dbReference>
<evidence type="ECO:0000313" key="8">
    <source>
        <dbReference type="EMBL" id="VFR53666.1"/>
    </source>
</evidence>
<evidence type="ECO:0000256" key="4">
    <source>
        <dbReference type="ARBA" id="ARBA00022741"/>
    </source>
</evidence>
<dbReference type="EMBL" id="CAADII010000013">
    <property type="protein sequence ID" value="VFR53666.1"/>
    <property type="molecule type" value="Genomic_DNA"/>
</dbReference>
<feature type="domain" description="ABC transporter" evidence="7">
    <location>
        <begin position="4"/>
        <end position="243"/>
    </location>
</feature>
<dbReference type="SUPFAM" id="SSF52540">
    <property type="entry name" value="P-loop containing nucleoside triphosphate hydrolases"/>
    <property type="match status" value="1"/>
</dbReference>
<organism evidence="8">
    <name type="scientific">plant metagenome</name>
    <dbReference type="NCBI Taxonomy" id="1297885"/>
    <lineage>
        <taxon>unclassified sequences</taxon>
        <taxon>metagenomes</taxon>
        <taxon>organismal metagenomes</taxon>
    </lineage>
</organism>
<dbReference type="PROSITE" id="PS00211">
    <property type="entry name" value="ABC_TRANSPORTER_1"/>
    <property type="match status" value="1"/>
</dbReference>
<sequence>MQRLRKQYGDTEVLKDISFTLKRGETLALIGPSGSGKSTCLRCINFLEQPNGGDIWLEDELIGRVRNGARERVMSDKELAPQRREIGMVFQLFYLWPHLTVRDNVALASIKAGGLTRSQAYELAEQMLGKVHMLHKADQYPEKLSGGQQQRVAIARALAQRPKLILFDEPTSALDPELVGEVLGVIKELADEGRSMILVTHEIRFARDVADRVIFMEGGLIVEEGPAQDVINRPAQERTRAFLGQVHADGGIAA</sequence>
<dbReference type="AlphaFoldDB" id="A0A484RTU5"/>
<dbReference type="EMBL" id="CAADIP010000053">
    <property type="protein sequence ID" value="VFR97478.1"/>
    <property type="molecule type" value="Genomic_DNA"/>
</dbReference>
<evidence type="ECO:0000256" key="6">
    <source>
        <dbReference type="ARBA" id="ARBA00023136"/>
    </source>
</evidence>
<dbReference type="InterPro" id="IPR017871">
    <property type="entry name" value="ABC_transporter-like_CS"/>
</dbReference>
<evidence type="ECO:0000256" key="1">
    <source>
        <dbReference type="ARBA" id="ARBA00004202"/>
    </source>
</evidence>
<dbReference type="Gene3D" id="3.40.50.300">
    <property type="entry name" value="P-loop containing nucleotide triphosphate hydrolases"/>
    <property type="match status" value="1"/>
</dbReference>
<dbReference type="GO" id="GO:0005524">
    <property type="term" value="F:ATP binding"/>
    <property type="evidence" value="ECO:0007669"/>
    <property type="project" value="UniProtKB-KW"/>
</dbReference>
<dbReference type="PROSITE" id="PS50893">
    <property type="entry name" value="ABC_TRANSPORTER_2"/>
    <property type="match status" value="1"/>
</dbReference>
<name>A0A484RTU5_9ZZZZ</name>
<keyword evidence="2" id="KW-0813">Transport</keyword>